<comment type="caution">
    <text evidence="7">The sequence shown here is derived from an EMBL/GenBank/DDBJ whole genome shotgun (WGS) entry which is preliminary data.</text>
</comment>
<evidence type="ECO:0000256" key="5">
    <source>
        <dbReference type="SAM" id="Phobius"/>
    </source>
</evidence>
<evidence type="ECO:0000259" key="6">
    <source>
        <dbReference type="Pfam" id="PF04932"/>
    </source>
</evidence>
<dbReference type="AlphaFoldDB" id="K2PPH3"/>
<feature type="transmembrane region" description="Helical" evidence="5">
    <location>
        <begin position="150"/>
        <end position="175"/>
    </location>
</feature>
<evidence type="ECO:0000256" key="2">
    <source>
        <dbReference type="ARBA" id="ARBA00022692"/>
    </source>
</evidence>
<evidence type="ECO:0000256" key="3">
    <source>
        <dbReference type="ARBA" id="ARBA00022989"/>
    </source>
</evidence>
<dbReference type="OrthoDB" id="1631746at2"/>
<feature type="transmembrane region" description="Helical" evidence="5">
    <location>
        <begin position="187"/>
        <end position="215"/>
    </location>
</feature>
<feature type="domain" description="O-antigen ligase-related" evidence="6">
    <location>
        <begin position="191"/>
        <end position="352"/>
    </location>
</feature>
<name>K2PPH3_9FLAO</name>
<proteinExistence type="predicted"/>
<dbReference type="Pfam" id="PF04932">
    <property type="entry name" value="Wzy_C"/>
    <property type="match status" value="1"/>
</dbReference>
<protein>
    <submittedName>
        <fullName evidence="7">O-antigen polymerase</fullName>
    </submittedName>
</protein>
<evidence type="ECO:0000313" key="7">
    <source>
        <dbReference type="EMBL" id="EKF54430.1"/>
    </source>
</evidence>
<dbReference type="RefSeq" id="WP_008992318.1">
    <property type="nucleotide sequence ID" value="NZ_AMSG01000021.1"/>
</dbReference>
<feature type="transmembrane region" description="Helical" evidence="5">
    <location>
        <begin position="230"/>
        <end position="249"/>
    </location>
</feature>
<dbReference type="GO" id="GO:0016020">
    <property type="term" value="C:membrane"/>
    <property type="evidence" value="ECO:0007669"/>
    <property type="project" value="UniProtKB-SubCell"/>
</dbReference>
<sequence length="412" mass="48545">MNFNFKADIRHSVFSILIVLFIISFPLGYRINTMLLYVFLIFFFTDSKSSIKNKWLKIKSNRVIKAYIMFFLVQFIGLVYSNDFNEASKKILLLLPVIFLPAIILCELKVFYKQKLFQIIKILIPVNFILIALYYRLFLNYEGMDRFVQITYIDTIGISQFYLIFILLMPLLIILNDIKKENLYLDISLIVVLSYFVIIMNNFTGVAFLIFILFLTLKKILRNNNNNKKLFISIVGFGVVLSLFTIIIANNKFERKFQPLKYTTLNIENIKTKNKYAYTRNTLEHRIYIYNLVLTDLKNTFPFGVGTGDTQSYLNNLYLENNFLTGIKLKLNAHSQYLQEYLKTGLIGLFTLIFLVYTLLRYVIKVNQYYSYFIIFFCIGCLVESYLNRYHGVIILSALIPILIFNEDDQNR</sequence>
<keyword evidence="3 5" id="KW-1133">Transmembrane helix</keyword>
<reference evidence="7 8" key="1">
    <citation type="journal article" date="2012" name="J. Bacteriol.">
        <title>Genome Sequence of Galbibacter marinum Type Strain ck-I2-15.</title>
        <authorList>
            <person name="Lai Q."/>
            <person name="Li C."/>
            <person name="Shao Z."/>
        </authorList>
    </citation>
    <scope>NUCLEOTIDE SEQUENCE [LARGE SCALE GENOMIC DNA]</scope>
    <source>
        <strain evidence="8">ck-I2-15</strain>
    </source>
</reference>
<comment type="subcellular location">
    <subcellularLocation>
        <location evidence="1">Membrane</location>
        <topology evidence="1">Multi-pass membrane protein</topology>
    </subcellularLocation>
</comment>
<dbReference type="STRING" id="555500.I215_12398"/>
<organism evidence="7 8">
    <name type="scientific">Galbibacter marinus</name>
    <dbReference type="NCBI Taxonomy" id="555500"/>
    <lineage>
        <taxon>Bacteria</taxon>
        <taxon>Pseudomonadati</taxon>
        <taxon>Bacteroidota</taxon>
        <taxon>Flavobacteriia</taxon>
        <taxon>Flavobacteriales</taxon>
        <taxon>Flavobacteriaceae</taxon>
        <taxon>Galbibacter</taxon>
    </lineage>
</organism>
<dbReference type="PANTHER" id="PTHR37422">
    <property type="entry name" value="TEICHURONIC ACID BIOSYNTHESIS PROTEIN TUAE"/>
    <property type="match status" value="1"/>
</dbReference>
<feature type="transmembrane region" description="Helical" evidence="5">
    <location>
        <begin position="63"/>
        <end position="80"/>
    </location>
</feature>
<dbReference type="EMBL" id="AMSG01000021">
    <property type="protein sequence ID" value="EKF54430.1"/>
    <property type="molecule type" value="Genomic_DNA"/>
</dbReference>
<dbReference type="PANTHER" id="PTHR37422:SF17">
    <property type="entry name" value="O-ANTIGEN LIGASE"/>
    <property type="match status" value="1"/>
</dbReference>
<gene>
    <name evidence="7" type="ORF">I215_12398</name>
</gene>
<keyword evidence="4 5" id="KW-0472">Membrane</keyword>
<feature type="transmembrane region" description="Helical" evidence="5">
    <location>
        <begin position="12"/>
        <end position="29"/>
    </location>
</feature>
<feature type="transmembrane region" description="Helical" evidence="5">
    <location>
        <begin position="345"/>
        <end position="364"/>
    </location>
</feature>
<feature type="transmembrane region" description="Helical" evidence="5">
    <location>
        <begin position="370"/>
        <end position="387"/>
    </location>
</feature>
<evidence type="ECO:0000256" key="1">
    <source>
        <dbReference type="ARBA" id="ARBA00004141"/>
    </source>
</evidence>
<dbReference type="InterPro" id="IPR051533">
    <property type="entry name" value="WaaL-like"/>
</dbReference>
<accession>K2PPH3</accession>
<dbReference type="InterPro" id="IPR007016">
    <property type="entry name" value="O-antigen_ligase-rel_domated"/>
</dbReference>
<evidence type="ECO:0000256" key="4">
    <source>
        <dbReference type="ARBA" id="ARBA00023136"/>
    </source>
</evidence>
<keyword evidence="8" id="KW-1185">Reference proteome</keyword>
<feature type="transmembrane region" description="Helical" evidence="5">
    <location>
        <begin position="92"/>
        <end position="112"/>
    </location>
</feature>
<evidence type="ECO:0000313" key="8">
    <source>
        <dbReference type="Proteomes" id="UP000007364"/>
    </source>
</evidence>
<feature type="transmembrane region" description="Helical" evidence="5">
    <location>
        <begin position="119"/>
        <end position="138"/>
    </location>
</feature>
<keyword evidence="2 5" id="KW-0812">Transmembrane</keyword>
<dbReference type="Proteomes" id="UP000007364">
    <property type="component" value="Unassembled WGS sequence"/>
</dbReference>